<reference evidence="3 4" key="1">
    <citation type="submission" date="2019-05" db="EMBL/GenBank/DDBJ databases">
        <authorList>
            <person name="Zhang J.-Y."/>
            <person name="Feg X."/>
            <person name="Du Z.-J."/>
        </authorList>
    </citation>
    <scope>NUCLEOTIDE SEQUENCE [LARGE SCALE GENOMIC DNA]</scope>
    <source>
        <strain evidence="3 4">RZ26</strain>
    </source>
</reference>
<proteinExistence type="inferred from homology"/>
<organism evidence="3 4">
    <name type="scientific">Maribacter algarum</name>
    <name type="common">ex Zhang et al. 2020</name>
    <dbReference type="NCBI Taxonomy" id="2578118"/>
    <lineage>
        <taxon>Bacteria</taxon>
        <taxon>Pseudomonadati</taxon>
        <taxon>Bacteroidota</taxon>
        <taxon>Flavobacteriia</taxon>
        <taxon>Flavobacteriales</taxon>
        <taxon>Flavobacteriaceae</taxon>
        <taxon>Maribacter</taxon>
    </lineage>
</organism>
<evidence type="ECO:0000259" key="2">
    <source>
        <dbReference type="Pfam" id="PF08547"/>
    </source>
</evidence>
<accession>A0A5S3QJ22</accession>
<dbReference type="InterPro" id="IPR008979">
    <property type="entry name" value="Galactose-bd-like_sf"/>
</dbReference>
<dbReference type="SUPFAM" id="SSF49785">
    <property type="entry name" value="Galactose-binding domain-like"/>
    <property type="match status" value="1"/>
</dbReference>
<evidence type="ECO:0000256" key="1">
    <source>
        <dbReference type="ARBA" id="ARBA00007884"/>
    </source>
</evidence>
<comment type="caution">
    <text evidence="3">The sequence shown here is derived from an EMBL/GenBank/DDBJ whole genome shotgun (WGS) entry which is preliminary data.</text>
</comment>
<keyword evidence="4" id="KW-1185">Reference proteome</keyword>
<evidence type="ECO:0000313" key="4">
    <source>
        <dbReference type="Proteomes" id="UP000310314"/>
    </source>
</evidence>
<dbReference type="PANTHER" id="PTHR13194:SF19">
    <property type="entry name" value="NAD(P)-BINDING ROSSMANN-FOLD SUPERFAMILY PROTEIN"/>
    <property type="match status" value="1"/>
</dbReference>
<dbReference type="InterPro" id="IPR039131">
    <property type="entry name" value="NDUFAF1"/>
</dbReference>
<dbReference type="OrthoDB" id="442188at2"/>
<dbReference type="Proteomes" id="UP000310314">
    <property type="component" value="Unassembled WGS sequence"/>
</dbReference>
<dbReference type="InterPro" id="IPR013857">
    <property type="entry name" value="NADH-UbQ_OxRdtase-assoc_prot30"/>
</dbReference>
<dbReference type="PANTHER" id="PTHR13194">
    <property type="entry name" value="COMPLEX I INTERMEDIATE-ASSOCIATED PROTEIN 30"/>
    <property type="match status" value="1"/>
</dbReference>
<sequence>MDGTPLFDFNDKVSTEDWRVVNDGVMGGLSQGIFSINSEGHGFFRGNVSLENYGGFSSVRYRFETKDTSKFSQIQIRLKGDGKPYQFRVKADDRQRYSYIANIKTSGDWEILSIEFSEMYPAFRGRLLDLPNYSGIEMTEIAFLIGNKKEENFALEIDYIELL</sequence>
<gene>
    <name evidence="3" type="ORF">FEE95_10095</name>
</gene>
<dbReference type="Pfam" id="PF08547">
    <property type="entry name" value="CIA30"/>
    <property type="match status" value="1"/>
</dbReference>
<dbReference type="EMBL" id="VATY01000002">
    <property type="protein sequence ID" value="TMM57565.1"/>
    <property type="molecule type" value="Genomic_DNA"/>
</dbReference>
<evidence type="ECO:0000313" key="3">
    <source>
        <dbReference type="EMBL" id="TMM57565.1"/>
    </source>
</evidence>
<protein>
    <submittedName>
        <fullName evidence="3">CIA30 family protein</fullName>
    </submittedName>
</protein>
<feature type="domain" description="NADH:ubiquinone oxidoreductase intermediate-associated protein 30" evidence="2">
    <location>
        <begin position="7"/>
        <end position="157"/>
    </location>
</feature>
<name>A0A5S3QJ22_9FLAO</name>
<comment type="similarity">
    <text evidence="1">Belongs to the CIA30 family.</text>
</comment>
<dbReference type="AlphaFoldDB" id="A0A5S3QJ22"/>